<organism evidence="5 6">
    <name type="scientific">Piscinibacter gummiphilus</name>
    <dbReference type="NCBI Taxonomy" id="946333"/>
    <lineage>
        <taxon>Bacteria</taxon>
        <taxon>Pseudomonadati</taxon>
        <taxon>Pseudomonadota</taxon>
        <taxon>Betaproteobacteria</taxon>
        <taxon>Burkholderiales</taxon>
        <taxon>Sphaerotilaceae</taxon>
        <taxon>Piscinibacter</taxon>
    </lineage>
</organism>
<dbReference type="Gene3D" id="2.40.160.20">
    <property type="match status" value="1"/>
</dbReference>
<feature type="signal peptide" evidence="3">
    <location>
        <begin position="1"/>
        <end position="23"/>
    </location>
</feature>
<dbReference type="Proteomes" id="UP000193427">
    <property type="component" value="Chromosome"/>
</dbReference>
<accession>A0A1W6L7I5</accession>
<reference evidence="5 6" key="1">
    <citation type="submission" date="2016-04" db="EMBL/GenBank/DDBJ databases">
        <title>Complete genome sequence of natural rubber-degrading, novel Gram-negative bacterium, Rhizobacter gummiphilus strain NS21.</title>
        <authorList>
            <person name="Tabata M."/>
            <person name="Kasai D."/>
            <person name="Fukuda M."/>
        </authorList>
    </citation>
    <scope>NUCLEOTIDE SEQUENCE [LARGE SCALE GENOMIC DNA]</scope>
    <source>
        <strain evidence="5 6">NS21</strain>
    </source>
</reference>
<dbReference type="STRING" id="946333.A4W93_10520"/>
<gene>
    <name evidence="5" type="ORF">A4W93_10520</name>
</gene>
<evidence type="ECO:0000256" key="1">
    <source>
        <dbReference type="ARBA" id="ARBA00004442"/>
    </source>
</evidence>
<dbReference type="InterPro" id="IPR027385">
    <property type="entry name" value="Beta-barrel_OMP"/>
</dbReference>
<evidence type="ECO:0000313" key="5">
    <source>
        <dbReference type="EMBL" id="ARN20301.1"/>
    </source>
</evidence>
<evidence type="ECO:0000256" key="3">
    <source>
        <dbReference type="SAM" id="SignalP"/>
    </source>
</evidence>
<comment type="subcellular location">
    <subcellularLocation>
        <location evidence="1">Cell outer membrane</location>
    </subcellularLocation>
</comment>
<keyword evidence="6" id="KW-1185">Reference proteome</keyword>
<feature type="chain" id="PRO_5030036770" description="Outer membrane protein beta-barrel domain-containing protein" evidence="3">
    <location>
        <begin position="24"/>
        <end position="184"/>
    </location>
</feature>
<dbReference type="OrthoDB" id="5360144at2"/>
<feature type="domain" description="Outer membrane protein beta-barrel" evidence="4">
    <location>
        <begin position="10"/>
        <end position="183"/>
    </location>
</feature>
<dbReference type="RefSeq" id="WP_085750573.1">
    <property type="nucleotide sequence ID" value="NZ_BSPR01000014.1"/>
</dbReference>
<evidence type="ECO:0000259" key="4">
    <source>
        <dbReference type="Pfam" id="PF13505"/>
    </source>
</evidence>
<evidence type="ECO:0000256" key="2">
    <source>
        <dbReference type="ARBA" id="ARBA00022729"/>
    </source>
</evidence>
<dbReference type="SUPFAM" id="SSF56925">
    <property type="entry name" value="OMPA-like"/>
    <property type="match status" value="1"/>
</dbReference>
<sequence>MKKIIMTAVAASAALLVSGGALAQGYVGGAFGPSHVDADCGGASCDNSDVGYKFFIGYGFGNGLAVEGMYFDHGEATLTDGPLRAKFKGSGAGIGLAGSAQFTTLISGTARLGIASNTAKITASNGFFSGSDSETNTVPYFGFAVGFNVARGLTIDAGVDFTRFEYEGEKADSRLISVGLTYKY</sequence>
<proteinExistence type="predicted"/>
<evidence type="ECO:0000313" key="6">
    <source>
        <dbReference type="Proteomes" id="UP000193427"/>
    </source>
</evidence>
<dbReference type="InterPro" id="IPR011250">
    <property type="entry name" value="OMP/PagP_B-barrel"/>
</dbReference>
<dbReference type="KEGG" id="rgu:A4W93_10520"/>
<dbReference type="EMBL" id="CP015118">
    <property type="protein sequence ID" value="ARN20301.1"/>
    <property type="molecule type" value="Genomic_DNA"/>
</dbReference>
<name>A0A1W6L7I5_9BURK</name>
<dbReference type="Pfam" id="PF13505">
    <property type="entry name" value="OMP_b-brl"/>
    <property type="match status" value="1"/>
</dbReference>
<dbReference type="GO" id="GO:0009279">
    <property type="term" value="C:cell outer membrane"/>
    <property type="evidence" value="ECO:0007669"/>
    <property type="project" value="UniProtKB-SubCell"/>
</dbReference>
<keyword evidence="2 3" id="KW-0732">Signal</keyword>
<protein>
    <recommendedName>
        <fullName evidence="4">Outer membrane protein beta-barrel domain-containing protein</fullName>
    </recommendedName>
</protein>
<dbReference type="AlphaFoldDB" id="A0A1W6L7I5"/>